<evidence type="ECO:0000313" key="4">
    <source>
        <dbReference type="Proteomes" id="UP000048965"/>
    </source>
</evidence>
<gene>
    <name evidence="3" type="ORF">TPA0598_06_00120</name>
</gene>
<evidence type="ECO:0000256" key="1">
    <source>
        <dbReference type="SAM" id="MobiDB-lite"/>
    </source>
</evidence>
<feature type="transmembrane region" description="Helical" evidence="2">
    <location>
        <begin position="33"/>
        <end position="50"/>
    </location>
</feature>
<keyword evidence="4" id="KW-1185">Reference proteome</keyword>
<feature type="compositionally biased region" description="Pro residues" evidence="1">
    <location>
        <begin position="76"/>
        <end position="86"/>
    </location>
</feature>
<feature type="region of interest" description="Disordered" evidence="1">
    <location>
        <begin position="56"/>
        <end position="105"/>
    </location>
</feature>
<evidence type="ECO:0000256" key="2">
    <source>
        <dbReference type="SAM" id="Phobius"/>
    </source>
</evidence>
<name>A0A0P4R8X6_9ACTN</name>
<comment type="caution">
    <text evidence="3">The sequence shown here is derived from an EMBL/GenBank/DDBJ whole genome shotgun (WGS) entry which is preliminary data.</text>
</comment>
<dbReference type="AlphaFoldDB" id="A0A0P4R8X6"/>
<reference evidence="4" key="1">
    <citation type="submission" date="2014-09" db="EMBL/GenBank/DDBJ databases">
        <title>Whole genome shotgun sequence of Streptomyces sp. NBRC 110027.</title>
        <authorList>
            <person name="Komaki H."/>
            <person name="Ichikawa N."/>
            <person name="Katano-Makiyama Y."/>
            <person name="Hosoyama A."/>
            <person name="Hashimoto M."/>
            <person name="Uohara A."/>
            <person name="Kitahashi Y."/>
            <person name="Ohji S."/>
            <person name="Kimura A."/>
            <person name="Yamazoe A."/>
            <person name="Igarashi Y."/>
            <person name="Fujita N."/>
        </authorList>
    </citation>
    <scope>NUCLEOTIDE SEQUENCE [LARGE SCALE GENOMIC DNA]</scope>
    <source>
        <strain evidence="4">NBRC 110027</strain>
    </source>
</reference>
<dbReference type="EMBL" id="BBNO01000006">
    <property type="protein sequence ID" value="GAO09847.1"/>
    <property type="molecule type" value="Genomic_DNA"/>
</dbReference>
<organism evidence="3 4">
    <name type="scientific">Streptomyces lydicamycinicus</name>
    <dbReference type="NCBI Taxonomy" id="1546107"/>
    <lineage>
        <taxon>Bacteria</taxon>
        <taxon>Bacillati</taxon>
        <taxon>Actinomycetota</taxon>
        <taxon>Actinomycetes</taxon>
        <taxon>Kitasatosporales</taxon>
        <taxon>Streptomycetaceae</taxon>
        <taxon>Streptomyces</taxon>
    </lineage>
</organism>
<protein>
    <submittedName>
        <fullName evidence="3">Uncharacterized protein</fullName>
    </submittedName>
</protein>
<accession>A0A0P4R8X6</accession>
<reference evidence="3 4" key="2">
    <citation type="journal article" date="2015" name="Stand. Genomic Sci.">
        <title>Draft genome sequence of marine-derived Streptomyces sp. TP-A0598, a producer of anti-MRSA antibiotic lydicamycins.</title>
        <authorList>
            <person name="Komaki H."/>
            <person name="Ichikawa N."/>
            <person name="Hosoyama A."/>
            <person name="Fujita N."/>
            <person name="Igarashi Y."/>
        </authorList>
    </citation>
    <scope>NUCLEOTIDE SEQUENCE [LARGE SCALE GENOMIC DNA]</scope>
    <source>
        <strain evidence="3 4">NBRC 110027</strain>
    </source>
</reference>
<keyword evidence="2" id="KW-0472">Membrane</keyword>
<keyword evidence="2" id="KW-1133">Transmembrane helix</keyword>
<keyword evidence="2" id="KW-0812">Transmembrane</keyword>
<proteinExistence type="predicted"/>
<sequence>MGNAWTRLTQEAGERGGPDALRAFYRAQGQKSAVAYMACFAAVSGVAYGVNKYRKYAEGNPGTPAADVPVSANTPVPTPPQPPEPAAIPEGDSRDTAPAVDEASG</sequence>
<evidence type="ECO:0000313" key="3">
    <source>
        <dbReference type="EMBL" id="GAO09847.1"/>
    </source>
</evidence>
<dbReference type="Proteomes" id="UP000048965">
    <property type="component" value="Unassembled WGS sequence"/>
</dbReference>